<accession>A0A5E7YYD3</accession>
<name>A0A5E7YYD3_9SPHN</name>
<organism evidence="8 9">
    <name type="scientific">Sphingomonas aurantiaca</name>
    <dbReference type="NCBI Taxonomy" id="185949"/>
    <lineage>
        <taxon>Bacteria</taxon>
        <taxon>Pseudomonadati</taxon>
        <taxon>Pseudomonadota</taxon>
        <taxon>Alphaproteobacteria</taxon>
        <taxon>Sphingomonadales</taxon>
        <taxon>Sphingomonadaceae</taxon>
        <taxon>Sphingomonas</taxon>
    </lineage>
</organism>
<evidence type="ECO:0000259" key="6">
    <source>
        <dbReference type="Pfam" id="PF03135"/>
    </source>
</evidence>
<evidence type="ECO:0000313" key="9">
    <source>
        <dbReference type="Proteomes" id="UP000326857"/>
    </source>
</evidence>
<keyword evidence="4" id="KW-0843">Virulence</keyword>
<comment type="similarity">
    <text evidence="1">Belongs to the TrbE/VirB4 family.</text>
</comment>
<dbReference type="Gene3D" id="3.40.50.300">
    <property type="entry name" value="P-loop containing nucleotide triphosphate hydrolases"/>
    <property type="match status" value="1"/>
</dbReference>
<feature type="domain" description="TraG P-loop" evidence="7">
    <location>
        <begin position="578"/>
        <end position="709"/>
    </location>
</feature>
<feature type="domain" description="CagE TrbE VirB component of type IV transporter system central" evidence="6">
    <location>
        <begin position="185"/>
        <end position="383"/>
    </location>
</feature>
<dbReference type="Pfam" id="PF19044">
    <property type="entry name" value="P-loop_TraG"/>
    <property type="match status" value="1"/>
</dbReference>
<dbReference type="InterPro" id="IPR051162">
    <property type="entry name" value="T4SS_component"/>
</dbReference>
<sequence>MFKIKGASREREPDTYVPFIGHASEGVLLLDDGSLLAMMRLDGIEFELADPGEVNSRHAQRNILLRNISSERLVLATHVVRTMADESIYPDAKCKSEFARDLDAAYREKLLSNRLYRNELFLSVLLRPTGSTKVLDGNVLSLFTRRKRGDRNRAASPAALDQLAQVLSTLLYELHAYGARHLMLREANGVMFSEAAEALKLILTGEHMAVPLVNGHLGGAIYTDRVIVGREAIEIRGVSGSTYAAAFALREYPATTWPGMFDAVLAAPYRLVLTQTFGFLNKQVAQGIMSRKQNQMVSANDKAASQTAALSEASDMLASNVFAMGDHHLSLVTFADSLPRLAEVAGRARRDLAESGAVVAREDLALEAAYWGQLPGNMKLRVRPGAISSRNFAAMASLHNYPTGTARGHWGAPLTLFRSTGGTAYRFHLHAPTGTVTDLGNVFVAGPAGSGKTTITLFLLAMAERQGAQVVFFDKDRGGDILARAVGGTYLVLPSGEPTGLAPLKALSSSPADREFIAQLVKALVGLDPGKELAPEQERRLSLGIQAVMELPPEARSFGELRAFLGQSDPEGPGAKLDRWCKGGSLGWVLDNDTDTVSLDAPFLGFDVTSFLDDATTRGPILSYLFHRVETLLDGRRIVIAIDEFWKVLLDPGFRDIVNDKLKTIRKLNGLVLLATQSPADALRSPIAHSIIEQCPTQILMPNSRASEKDYRDGLGLTQPEYLAVREDLTVGGRRFLLKQGTTSVACELDLAGLDDLVSVLSGRASTVRLVERLIADVGPDPAAWLPLFREQWRSASA</sequence>
<dbReference type="NCBIfam" id="TIGR00929">
    <property type="entry name" value="VirB4_CagE"/>
    <property type="match status" value="1"/>
</dbReference>
<evidence type="ECO:0000256" key="3">
    <source>
        <dbReference type="ARBA" id="ARBA00022840"/>
    </source>
</evidence>
<keyword evidence="2" id="KW-0547">Nucleotide-binding</keyword>
<dbReference type="InterPro" id="IPR027417">
    <property type="entry name" value="P-loop_NTPase"/>
</dbReference>
<dbReference type="GO" id="GO:0005524">
    <property type="term" value="F:ATP binding"/>
    <property type="evidence" value="ECO:0007669"/>
    <property type="project" value="UniProtKB-KW"/>
</dbReference>
<dbReference type="Pfam" id="PF03135">
    <property type="entry name" value="CagE_TrbE_VirB"/>
    <property type="match status" value="1"/>
</dbReference>
<evidence type="ECO:0000256" key="4">
    <source>
        <dbReference type="ARBA" id="ARBA00023026"/>
    </source>
</evidence>
<evidence type="ECO:0000256" key="5">
    <source>
        <dbReference type="ARBA" id="ARBA00023635"/>
    </source>
</evidence>
<dbReference type="CDD" id="cd01127">
    <property type="entry name" value="TrwB_TraG_TraD_VirD4"/>
    <property type="match status" value="1"/>
</dbReference>
<dbReference type="Proteomes" id="UP000326857">
    <property type="component" value="Unassembled WGS sequence"/>
</dbReference>
<evidence type="ECO:0000259" key="7">
    <source>
        <dbReference type="Pfam" id="PF19044"/>
    </source>
</evidence>
<evidence type="ECO:0000256" key="2">
    <source>
        <dbReference type="ARBA" id="ARBA00022741"/>
    </source>
</evidence>
<reference evidence="8 9" key="1">
    <citation type="submission" date="2019-09" db="EMBL/GenBank/DDBJ databases">
        <authorList>
            <person name="Dittami M. S."/>
        </authorList>
    </citation>
    <scope>NUCLEOTIDE SEQUENCE [LARGE SCALE GENOMIC DNA]</scope>
    <source>
        <strain evidence="8">SPHINGO391</strain>
    </source>
</reference>
<dbReference type="RefSeq" id="WP_151990614.1">
    <property type="nucleotide sequence ID" value="NZ_LR701528.1"/>
</dbReference>
<proteinExistence type="inferred from homology"/>
<evidence type="ECO:0000256" key="1">
    <source>
        <dbReference type="ARBA" id="ARBA00006512"/>
    </source>
</evidence>
<evidence type="ECO:0000313" key="8">
    <source>
        <dbReference type="EMBL" id="VVT11754.1"/>
    </source>
</evidence>
<dbReference type="PANTHER" id="PTHR30121">
    <property type="entry name" value="UNCHARACTERIZED PROTEIN YJGR-RELATED"/>
    <property type="match status" value="1"/>
</dbReference>
<dbReference type="InterPro" id="IPR018145">
    <property type="entry name" value="CagE_TrbE_VirB_cntrl_dom"/>
</dbReference>
<dbReference type="EMBL" id="CABVLI010000036">
    <property type="protein sequence ID" value="VVT11754.1"/>
    <property type="molecule type" value="Genomic_DNA"/>
</dbReference>
<dbReference type="SUPFAM" id="SSF52540">
    <property type="entry name" value="P-loop containing nucleoside triphosphate hydrolases"/>
    <property type="match status" value="1"/>
</dbReference>
<dbReference type="AlphaFoldDB" id="A0A5E7YYD3"/>
<keyword evidence="3" id="KW-0067">ATP-binding</keyword>
<dbReference type="InterPro" id="IPR043964">
    <property type="entry name" value="P-loop_TraG"/>
</dbReference>
<gene>
    <name evidence="8" type="primary">virB</name>
    <name evidence="8" type="ORF">SPHINGO391_410108</name>
</gene>
<dbReference type="InterPro" id="IPR004346">
    <property type="entry name" value="CagE_TrbE_VirB"/>
</dbReference>
<protein>
    <recommendedName>
        <fullName evidence="5">Type IV secretion system protein virB4</fullName>
    </recommendedName>
</protein>
<dbReference type="PANTHER" id="PTHR30121:SF12">
    <property type="entry name" value="TYPE IV SECRETION SYSTEM PROTEIN CAGE"/>
    <property type="match status" value="1"/>
</dbReference>